<comment type="catalytic activity">
    <reaction evidence="6">
        <text>(6S)-NADHX + ADP = AMP + phosphate + NADH + H(+)</text>
        <dbReference type="Rhea" id="RHEA:32223"/>
        <dbReference type="ChEBI" id="CHEBI:15378"/>
        <dbReference type="ChEBI" id="CHEBI:43474"/>
        <dbReference type="ChEBI" id="CHEBI:57945"/>
        <dbReference type="ChEBI" id="CHEBI:64074"/>
        <dbReference type="ChEBI" id="CHEBI:456215"/>
        <dbReference type="ChEBI" id="CHEBI:456216"/>
        <dbReference type="EC" id="4.2.1.136"/>
    </reaction>
</comment>
<evidence type="ECO:0000256" key="1">
    <source>
        <dbReference type="ARBA" id="ARBA00022741"/>
    </source>
</evidence>
<dbReference type="GO" id="GO:0052856">
    <property type="term" value="F:NAD(P)HX epimerase activity"/>
    <property type="evidence" value="ECO:0007669"/>
    <property type="project" value="TreeGrafter"/>
</dbReference>
<dbReference type="GO" id="GO:0110051">
    <property type="term" value="P:metabolite repair"/>
    <property type="evidence" value="ECO:0007669"/>
    <property type="project" value="TreeGrafter"/>
</dbReference>
<dbReference type="InterPro" id="IPR029056">
    <property type="entry name" value="Ribokinase-like"/>
</dbReference>
<evidence type="ECO:0000256" key="2">
    <source>
        <dbReference type="ARBA" id="ARBA00022840"/>
    </source>
</evidence>
<keyword evidence="1 6" id="KW-0547">Nucleotide-binding</keyword>
<keyword evidence="3 6" id="KW-0521">NADP</keyword>
<sequence length="275" mass="29257">MQPITEELVKDTIAKRSDDSYKGTYGKVLVIGGDADMGGAAILTASAAVYSGAGLVTVATHKTNHAALHSRLPEAMAIDSADVEKVTEQVKKMDVIAIGPGLGLSEEAFILLTAVFSTVTEQQQTIIDGSAISLMAEYDLPYPKTQAVYTPHLGEWEKLSGLAVSQQEPNANTKIQQKIGGTIVLKSNRTEVYVEDAVWKNTVGNPAMATGGMGDTLAGMIAGFTAQFEDKERAVLSAVFLHSKIGDELAAKQYVVLPTQIIEHIPSTMKAYSLS</sequence>
<dbReference type="RefSeq" id="WP_092479860.1">
    <property type="nucleotide sequence ID" value="NZ_FOXW01000002.1"/>
</dbReference>
<dbReference type="OrthoDB" id="9806925at2"/>
<evidence type="ECO:0000256" key="6">
    <source>
        <dbReference type="HAMAP-Rule" id="MF_01965"/>
    </source>
</evidence>
<comment type="cofactor">
    <cofactor evidence="6">
        <name>Mg(2+)</name>
        <dbReference type="ChEBI" id="CHEBI:18420"/>
    </cofactor>
</comment>
<proteinExistence type="inferred from homology"/>
<keyword evidence="8" id="KW-0418">Kinase</keyword>
<keyword evidence="8" id="KW-0808">Transferase</keyword>
<gene>
    <name evidence="6" type="primary">nnrD</name>
    <name evidence="8" type="ORF">SAMN04488506_0806</name>
</gene>
<evidence type="ECO:0000256" key="4">
    <source>
        <dbReference type="ARBA" id="ARBA00023027"/>
    </source>
</evidence>
<feature type="binding site" evidence="6">
    <location>
        <position position="40"/>
    </location>
    <ligand>
        <name>(6S)-NADPHX</name>
        <dbReference type="ChEBI" id="CHEBI:64076"/>
    </ligand>
</feature>
<dbReference type="Proteomes" id="UP000199136">
    <property type="component" value="Unassembled WGS sequence"/>
</dbReference>
<dbReference type="GO" id="GO:0052855">
    <property type="term" value="F:ADP-dependent NAD(P)H-hydrate dehydratase activity"/>
    <property type="evidence" value="ECO:0007669"/>
    <property type="project" value="UniProtKB-UniRule"/>
</dbReference>
<dbReference type="PANTHER" id="PTHR12592:SF0">
    <property type="entry name" value="ATP-DEPENDENT (S)-NAD(P)H-HYDRATE DEHYDRATASE"/>
    <property type="match status" value="1"/>
</dbReference>
<feature type="binding site" evidence="6">
    <location>
        <position position="152"/>
    </location>
    <ligand>
        <name>(6S)-NADPHX</name>
        <dbReference type="ChEBI" id="CHEBI:64076"/>
    </ligand>
</feature>
<keyword evidence="5 6" id="KW-0456">Lyase</keyword>
<keyword evidence="4 6" id="KW-0520">NAD</keyword>
<dbReference type="PROSITE" id="PS51383">
    <property type="entry name" value="YJEF_C_3"/>
    <property type="match status" value="1"/>
</dbReference>
<protein>
    <recommendedName>
        <fullName evidence="6">ADP-dependent (S)-NAD(P)H-hydrate dehydratase</fullName>
        <ecNumber evidence="6">4.2.1.136</ecNumber>
    </recommendedName>
    <alternativeName>
        <fullName evidence="6">ADP-dependent NAD(P)HX dehydratase</fullName>
    </alternativeName>
</protein>
<evidence type="ECO:0000259" key="7">
    <source>
        <dbReference type="PROSITE" id="PS51383"/>
    </source>
</evidence>
<dbReference type="AlphaFoldDB" id="A0A1I5W6S7"/>
<dbReference type="NCBIfam" id="TIGR00196">
    <property type="entry name" value="yjeF_cterm"/>
    <property type="match status" value="1"/>
</dbReference>
<comment type="catalytic activity">
    <reaction evidence="6">
        <text>(6S)-NADPHX + ADP = AMP + phosphate + NADPH + H(+)</text>
        <dbReference type="Rhea" id="RHEA:32235"/>
        <dbReference type="ChEBI" id="CHEBI:15378"/>
        <dbReference type="ChEBI" id="CHEBI:43474"/>
        <dbReference type="ChEBI" id="CHEBI:57783"/>
        <dbReference type="ChEBI" id="CHEBI:64076"/>
        <dbReference type="ChEBI" id="CHEBI:456215"/>
        <dbReference type="ChEBI" id="CHEBI:456216"/>
        <dbReference type="EC" id="4.2.1.136"/>
    </reaction>
</comment>
<dbReference type="SUPFAM" id="SSF53613">
    <property type="entry name" value="Ribokinase-like"/>
    <property type="match status" value="1"/>
</dbReference>
<comment type="similarity">
    <text evidence="6">Belongs to the NnrD/CARKD family.</text>
</comment>
<evidence type="ECO:0000256" key="5">
    <source>
        <dbReference type="ARBA" id="ARBA00023239"/>
    </source>
</evidence>
<dbReference type="Pfam" id="PF01256">
    <property type="entry name" value="Carb_kinase"/>
    <property type="match status" value="1"/>
</dbReference>
<dbReference type="STRING" id="82801.SAMN04488506_0806"/>
<feature type="domain" description="YjeF C-terminal" evidence="7">
    <location>
        <begin position="5"/>
        <end position="272"/>
    </location>
</feature>
<evidence type="ECO:0000313" key="8">
    <source>
        <dbReference type="EMBL" id="SFQ15440.1"/>
    </source>
</evidence>
<dbReference type="InterPro" id="IPR017953">
    <property type="entry name" value="Carbohydrate_kinase_pred_CS"/>
</dbReference>
<keyword evidence="9" id="KW-1185">Reference proteome</keyword>
<comment type="function">
    <text evidence="6">Catalyzes the dehydration of the S-form of NAD(P)HX at the expense of ADP, which is converted to AMP. Together with NAD(P)HX epimerase, which catalyzes the epimerization of the S- and R-forms, the enzyme allows the repair of both epimers of NAD(P)HX, a damaged form of NAD(P)H that is a result of enzymatic or heat-dependent hydration.</text>
</comment>
<name>A0A1I5W6S7_9LACT</name>
<reference evidence="8 9" key="1">
    <citation type="submission" date="2016-10" db="EMBL/GenBank/DDBJ databases">
        <authorList>
            <person name="de Groot N.N."/>
        </authorList>
    </citation>
    <scope>NUCLEOTIDE SEQUENCE [LARGE SCALE GENOMIC DNA]</scope>
    <source>
        <strain evidence="8 9">DSM 20581</strain>
    </source>
</reference>
<dbReference type="PROSITE" id="PS01050">
    <property type="entry name" value="YJEF_C_2"/>
    <property type="match status" value="1"/>
</dbReference>
<dbReference type="Gene3D" id="3.40.1190.20">
    <property type="match status" value="1"/>
</dbReference>
<dbReference type="HAMAP" id="MF_01965">
    <property type="entry name" value="NADHX_dehydratase"/>
    <property type="match status" value="1"/>
</dbReference>
<feature type="binding site" evidence="6">
    <location>
        <position position="214"/>
    </location>
    <ligand>
        <name>AMP</name>
        <dbReference type="ChEBI" id="CHEBI:456215"/>
    </ligand>
</feature>
<comment type="subunit">
    <text evidence="6">Homotetramer.</text>
</comment>
<accession>A0A1I5W6S7</accession>
<feature type="binding site" evidence="6">
    <location>
        <begin position="186"/>
        <end position="190"/>
    </location>
    <ligand>
        <name>AMP</name>
        <dbReference type="ChEBI" id="CHEBI:456215"/>
    </ligand>
</feature>
<dbReference type="GO" id="GO:0005524">
    <property type="term" value="F:ATP binding"/>
    <property type="evidence" value="ECO:0007669"/>
    <property type="project" value="UniProtKB-KW"/>
</dbReference>
<feature type="binding site" evidence="6">
    <location>
        <position position="101"/>
    </location>
    <ligand>
        <name>(6S)-NADPHX</name>
        <dbReference type="ChEBI" id="CHEBI:64076"/>
    </ligand>
</feature>
<evidence type="ECO:0000313" key="9">
    <source>
        <dbReference type="Proteomes" id="UP000199136"/>
    </source>
</evidence>
<dbReference type="CDD" id="cd01171">
    <property type="entry name" value="YXKO-related"/>
    <property type="match status" value="1"/>
</dbReference>
<keyword evidence="2 6" id="KW-0067">ATP-binding</keyword>
<organism evidence="8 9">
    <name type="scientific">Desemzia incerta</name>
    <dbReference type="NCBI Taxonomy" id="82801"/>
    <lineage>
        <taxon>Bacteria</taxon>
        <taxon>Bacillati</taxon>
        <taxon>Bacillota</taxon>
        <taxon>Bacilli</taxon>
        <taxon>Lactobacillales</taxon>
        <taxon>Carnobacteriaceae</taxon>
        <taxon>Desemzia</taxon>
    </lineage>
</organism>
<dbReference type="EMBL" id="FOXW01000002">
    <property type="protein sequence ID" value="SFQ15440.1"/>
    <property type="molecule type" value="Genomic_DNA"/>
</dbReference>
<feature type="binding site" evidence="6">
    <location>
        <position position="215"/>
    </location>
    <ligand>
        <name>(6S)-NADPHX</name>
        <dbReference type="ChEBI" id="CHEBI:64076"/>
    </ligand>
</feature>
<dbReference type="GO" id="GO:0046496">
    <property type="term" value="P:nicotinamide nucleotide metabolic process"/>
    <property type="evidence" value="ECO:0007669"/>
    <property type="project" value="UniProtKB-UniRule"/>
</dbReference>
<dbReference type="GO" id="GO:0016301">
    <property type="term" value="F:kinase activity"/>
    <property type="evidence" value="ECO:0007669"/>
    <property type="project" value="UniProtKB-KW"/>
</dbReference>
<evidence type="ECO:0000256" key="3">
    <source>
        <dbReference type="ARBA" id="ARBA00022857"/>
    </source>
</evidence>
<dbReference type="EC" id="4.2.1.136" evidence="6"/>
<dbReference type="InterPro" id="IPR000631">
    <property type="entry name" value="CARKD"/>
</dbReference>
<dbReference type="PANTHER" id="PTHR12592">
    <property type="entry name" value="ATP-DEPENDENT (S)-NAD(P)H-HYDRATE DEHYDRATASE FAMILY MEMBER"/>
    <property type="match status" value="1"/>
</dbReference>